<keyword evidence="3" id="KW-1185">Reference proteome</keyword>
<feature type="region of interest" description="Disordered" evidence="1">
    <location>
        <begin position="1"/>
        <end position="67"/>
    </location>
</feature>
<accession>A0A8T0H5B6</accession>
<evidence type="ECO:0000256" key="1">
    <source>
        <dbReference type="SAM" id="MobiDB-lite"/>
    </source>
</evidence>
<proteinExistence type="predicted"/>
<comment type="caution">
    <text evidence="2">The sequence shown here is derived from an EMBL/GenBank/DDBJ whole genome shotgun (WGS) entry which is preliminary data.</text>
</comment>
<dbReference type="AlphaFoldDB" id="A0A8T0H5B6"/>
<feature type="compositionally biased region" description="Basic and acidic residues" evidence="1">
    <location>
        <begin position="1"/>
        <end position="11"/>
    </location>
</feature>
<dbReference type="EMBL" id="CM026428">
    <property type="protein sequence ID" value="KAG0565955.1"/>
    <property type="molecule type" value="Genomic_DNA"/>
</dbReference>
<protein>
    <submittedName>
        <fullName evidence="2">Uncharacterized protein</fullName>
    </submittedName>
</protein>
<name>A0A8T0H5B6_CERPU</name>
<gene>
    <name evidence="2" type="ORF">KC19_7G026700</name>
</gene>
<sequence>MTGQFDKDGSGEKLCPTVLSPLAPSPTSGAHKSHLMRIAYESERNAPPKTDHSTPIASCACDDLQAP</sequence>
<feature type="compositionally biased region" description="Basic and acidic residues" evidence="1">
    <location>
        <begin position="40"/>
        <end position="52"/>
    </location>
</feature>
<organism evidence="2 3">
    <name type="scientific">Ceratodon purpureus</name>
    <name type="common">Fire moss</name>
    <name type="synonym">Dicranum purpureum</name>
    <dbReference type="NCBI Taxonomy" id="3225"/>
    <lineage>
        <taxon>Eukaryota</taxon>
        <taxon>Viridiplantae</taxon>
        <taxon>Streptophyta</taxon>
        <taxon>Embryophyta</taxon>
        <taxon>Bryophyta</taxon>
        <taxon>Bryophytina</taxon>
        <taxon>Bryopsida</taxon>
        <taxon>Dicranidae</taxon>
        <taxon>Pseudoditrichales</taxon>
        <taxon>Ditrichaceae</taxon>
        <taxon>Ceratodon</taxon>
    </lineage>
</organism>
<evidence type="ECO:0000313" key="3">
    <source>
        <dbReference type="Proteomes" id="UP000822688"/>
    </source>
</evidence>
<dbReference type="Proteomes" id="UP000822688">
    <property type="component" value="Chromosome 7"/>
</dbReference>
<evidence type="ECO:0000313" key="2">
    <source>
        <dbReference type="EMBL" id="KAG0565955.1"/>
    </source>
</evidence>
<reference evidence="2" key="1">
    <citation type="submission" date="2020-06" db="EMBL/GenBank/DDBJ databases">
        <title>WGS assembly of Ceratodon purpureus strain R40.</title>
        <authorList>
            <person name="Carey S.B."/>
            <person name="Jenkins J."/>
            <person name="Shu S."/>
            <person name="Lovell J.T."/>
            <person name="Sreedasyam A."/>
            <person name="Maumus F."/>
            <person name="Tiley G.P."/>
            <person name="Fernandez-Pozo N."/>
            <person name="Barry K."/>
            <person name="Chen C."/>
            <person name="Wang M."/>
            <person name="Lipzen A."/>
            <person name="Daum C."/>
            <person name="Saski C.A."/>
            <person name="Payton A.C."/>
            <person name="Mcbreen J.C."/>
            <person name="Conrad R.E."/>
            <person name="Kollar L.M."/>
            <person name="Olsson S."/>
            <person name="Huttunen S."/>
            <person name="Landis J.B."/>
            <person name="Wickett N.J."/>
            <person name="Johnson M.G."/>
            <person name="Rensing S.A."/>
            <person name="Grimwood J."/>
            <person name="Schmutz J."/>
            <person name="Mcdaniel S.F."/>
        </authorList>
    </citation>
    <scope>NUCLEOTIDE SEQUENCE</scope>
    <source>
        <strain evidence="2">R40</strain>
    </source>
</reference>